<comment type="similarity">
    <text evidence="3">Belongs to the glycosyl hydrolase 5 (cellulase A) family.</text>
</comment>
<protein>
    <recommendedName>
        <fullName evidence="6">Ricin B lectin domain-containing protein</fullName>
    </recommendedName>
</protein>
<dbReference type="CDD" id="cd23418">
    <property type="entry name" value="beta-trefoil_Ricin_XLN-like"/>
    <property type="match status" value="1"/>
</dbReference>
<dbReference type="InterPro" id="IPR001547">
    <property type="entry name" value="Glyco_hydro_5"/>
</dbReference>
<dbReference type="SMART" id="SM00458">
    <property type="entry name" value="RICIN"/>
    <property type="match status" value="1"/>
</dbReference>
<dbReference type="SUPFAM" id="SSF51445">
    <property type="entry name" value="(Trans)glycosidases"/>
    <property type="match status" value="1"/>
</dbReference>
<sequence>MARLLPARRTSDPSPPTAPSAAAPLAAAPSATRLKRRLLSWVLAAATAVATVPLLLVTGAAPAAAATPTFDPSQFHGVHWSRLGDNFTADPLVLQGLSASDDYNATRTKADAMFATFASNLGANTVRIPINPVTAAGTSYYGVIDAAVARGFKVVLCYWSQDGTNMVNSGLLPSWNQMWDTLAAKYKSQPLVYLDPINEPIGFTTQQWLDFAATWITRMTGDGVPSNRLFVEGAQLDGGGWGSDLRPLCNDARFNGVYLAMHRYGFPYAARTYDQWVTDITTLMGNCSSRTVIEEFGAESDTGVDYDAAPSGTTDKEVAFLKAVTDVVHTYHLGAIWCHTIGGRTSTPDHDTLNNQRLFSAFDTTSSSNLPLWTPNPTSVDRLEYAWGGPGSQTTELRSVYYNKCLDVPGSSQTNGTQGQVAGCTNAANQQWKRQANNTITVYGGAKCLTALGAGTTNGTKVVISDCTGGANQKWFFFSDGTLRGGQSHLCVDADLYGTTNLQLWSCGGGTNQKWRLTGSPVGLRAHANGQIVTAEQAGAQPLIANRAVVDSWETFDWFDNADGSVSLRAHANGKYVDAPNTTTPLIADATAIAAPEEFDLVFNADGSYSFRAHSTTQLVTADSAGASSLIANQTSIGAAQEFDLLV</sequence>
<dbReference type="InterPro" id="IPR008999">
    <property type="entry name" value="Actin-crosslinking"/>
</dbReference>
<keyword evidence="2 3" id="KW-0326">Glycosidase</keyword>
<dbReference type="Gene3D" id="2.80.10.50">
    <property type="match status" value="3"/>
</dbReference>
<evidence type="ECO:0000256" key="3">
    <source>
        <dbReference type="RuleBase" id="RU361153"/>
    </source>
</evidence>
<organism evidence="7 8">
    <name type="scientific">Catenulispora yoronensis</name>
    <dbReference type="NCBI Taxonomy" id="450799"/>
    <lineage>
        <taxon>Bacteria</taxon>
        <taxon>Bacillati</taxon>
        <taxon>Actinomycetota</taxon>
        <taxon>Actinomycetes</taxon>
        <taxon>Catenulisporales</taxon>
        <taxon>Catenulisporaceae</taxon>
        <taxon>Catenulispora</taxon>
    </lineage>
</organism>
<dbReference type="InterPro" id="IPR017853">
    <property type="entry name" value="GH"/>
</dbReference>
<feature type="transmembrane region" description="Helical" evidence="5">
    <location>
        <begin position="38"/>
        <end position="61"/>
    </location>
</feature>
<keyword evidence="5" id="KW-0812">Transmembrane</keyword>
<dbReference type="PROSITE" id="PS50231">
    <property type="entry name" value="RICIN_B_LECTIN"/>
    <property type="match status" value="1"/>
</dbReference>
<proteinExistence type="inferred from homology"/>
<dbReference type="CDD" id="cd00257">
    <property type="entry name" value="beta-trefoil_FSCN-like"/>
    <property type="match status" value="1"/>
</dbReference>
<evidence type="ECO:0000313" key="8">
    <source>
        <dbReference type="Proteomes" id="UP001500751"/>
    </source>
</evidence>
<dbReference type="InterPro" id="IPR000772">
    <property type="entry name" value="Ricin_B_lectin"/>
</dbReference>
<feature type="domain" description="Ricin B lectin" evidence="6">
    <location>
        <begin position="391"/>
        <end position="518"/>
    </location>
</feature>
<evidence type="ECO:0000256" key="1">
    <source>
        <dbReference type="ARBA" id="ARBA00022801"/>
    </source>
</evidence>
<dbReference type="RefSeq" id="WP_344663964.1">
    <property type="nucleotide sequence ID" value="NZ_BAAAQN010000003.1"/>
</dbReference>
<evidence type="ECO:0000256" key="4">
    <source>
        <dbReference type="SAM" id="MobiDB-lite"/>
    </source>
</evidence>
<dbReference type="SUPFAM" id="SSF50370">
    <property type="entry name" value="Ricin B-like lectins"/>
    <property type="match status" value="1"/>
</dbReference>
<feature type="region of interest" description="Disordered" evidence="4">
    <location>
        <begin position="1"/>
        <end position="24"/>
    </location>
</feature>
<dbReference type="EMBL" id="BAAAQN010000003">
    <property type="protein sequence ID" value="GAA2014372.1"/>
    <property type="molecule type" value="Genomic_DNA"/>
</dbReference>
<dbReference type="Pfam" id="PF00652">
    <property type="entry name" value="Ricin_B_lectin"/>
    <property type="match status" value="1"/>
</dbReference>
<keyword evidence="5" id="KW-1133">Transmembrane helix</keyword>
<dbReference type="Gene3D" id="3.20.20.80">
    <property type="entry name" value="Glycosidases"/>
    <property type="match status" value="1"/>
</dbReference>
<keyword evidence="1 3" id="KW-0378">Hydrolase</keyword>
<accession>A0ABP5F2R7</accession>
<reference evidence="8" key="1">
    <citation type="journal article" date="2019" name="Int. J. Syst. Evol. Microbiol.">
        <title>The Global Catalogue of Microorganisms (GCM) 10K type strain sequencing project: providing services to taxonomists for standard genome sequencing and annotation.</title>
        <authorList>
            <consortium name="The Broad Institute Genomics Platform"/>
            <consortium name="The Broad Institute Genome Sequencing Center for Infectious Disease"/>
            <person name="Wu L."/>
            <person name="Ma J."/>
        </authorList>
    </citation>
    <scope>NUCLEOTIDE SEQUENCE [LARGE SCALE GENOMIC DNA]</scope>
    <source>
        <strain evidence="8">JCM 16014</strain>
    </source>
</reference>
<dbReference type="SUPFAM" id="SSF50405">
    <property type="entry name" value="Actin-crosslinking proteins"/>
    <property type="match status" value="1"/>
</dbReference>
<evidence type="ECO:0000259" key="6">
    <source>
        <dbReference type="SMART" id="SM00458"/>
    </source>
</evidence>
<name>A0ABP5F2R7_9ACTN</name>
<comment type="caution">
    <text evidence="7">The sequence shown here is derived from an EMBL/GenBank/DDBJ whole genome shotgun (WGS) entry which is preliminary data.</text>
</comment>
<dbReference type="Proteomes" id="UP001500751">
    <property type="component" value="Unassembled WGS sequence"/>
</dbReference>
<keyword evidence="8" id="KW-1185">Reference proteome</keyword>
<dbReference type="InterPro" id="IPR035992">
    <property type="entry name" value="Ricin_B-like_lectins"/>
</dbReference>
<evidence type="ECO:0000256" key="5">
    <source>
        <dbReference type="SAM" id="Phobius"/>
    </source>
</evidence>
<gene>
    <name evidence="7" type="ORF">GCM10009839_06600</name>
</gene>
<evidence type="ECO:0000256" key="2">
    <source>
        <dbReference type="ARBA" id="ARBA00023295"/>
    </source>
</evidence>
<keyword evidence="5" id="KW-0472">Membrane</keyword>
<dbReference type="Pfam" id="PF00150">
    <property type="entry name" value="Cellulase"/>
    <property type="match status" value="1"/>
</dbReference>
<evidence type="ECO:0000313" key="7">
    <source>
        <dbReference type="EMBL" id="GAA2014372.1"/>
    </source>
</evidence>